<gene>
    <name evidence="6" type="primary">ychF</name>
    <name evidence="10" type="ORF">A2843_00815</name>
</gene>
<feature type="domain" description="TGS" evidence="9">
    <location>
        <begin position="270"/>
        <end position="353"/>
    </location>
</feature>
<dbReference type="GO" id="GO:0043023">
    <property type="term" value="F:ribosomal large subunit binding"/>
    <property type="evidence" value="ECO:0007669"/>
    <property type="project" value="UniProtKB-UniRule"/>
</dbReference>
<dbReference type="SUPFAM" id="SSF81271">
    <property type="entry name" value="TGS-like"/>
    <property type="match status" value="1"/>
</dbReference>
<evidence type="ECO:0000313" key="10">
    <source>
        <dbReference type="EMBL" id="OHA65042.1"/>
    </source>
</evidence>
<dbReference type="InterPro" id="IPR041706">
    <property type="entry name" value="YchF_N"/>
</dbReference>
<dbReference type="Proteomes" id="UP000178170">
    <property type="component" value="Unassembled WGS sequence"/>
</dbReference>
<evidence type="ECO:0000256" key="6">
    <source>
        <dbReference type="HAMAP-Rule" id="MF_00944"/>
    </source>
</evidence>
<evidence type="ECO:0000313" key="11">
    <source>
        <dbReference type="Proteomes" id="UP000178170"/>
    </source>
</evidence>
<dbReference type="PRINTS" id="PR00326">
    <property type="entry name" value="GTP1OBG"/>
</dbReference>
<comment type="cofactor">
    <cofactor evidence="1">
        <name>Mg(2+)</name>
        <dbReference type="ChEBI" id="CHEBI:18420"/>
    </cofactor>
</comment>
<comment type="similarity">
    <text evidence="6">Belongs to the TRAFAC class OBG-HflX-like GTPase superfamily. OBG GTPase family. YchF/OLA1 subfamily.</text>
</comment>
<dbReference type="InterPro" id="IPR012676">
    <property type="entry name" value="TGS-like"/>
</dbReference>
<dbReference type="EMBL" id="MHTS01000002">
    <property type="protein sequence ID" value="OHA65042.1"/>
    <property type="molecule type" value="Genomic_DNA"/>
</dbReference>
<dbReference type="InterPro" id="IPR031167">
    <property type="entry name" value="G_OBG"/>
</dbReference>
<evidence type="ECO:0000259" key="9">
    <source>
        <dbReference type="PROSITE" id="PS51880"/>
    </source>
</evidence>
<dbReference type="NCBIfam" id="TIGR00092">
    <property type="entry name" value="redox-regulated ATPase YchF"/>
    <property type="match status" value="1"/>
</dbReference>
<keyword evidence="3 6" id="KW-0547">Nucleotide-binding</keyword>
<dbReference type="HAMAP" id="MF_00944">
    <property type="entry name" value="YchF_OLA1_ATPase"/>
    <property type="match status" value="1"/>
</dbReference>
<dbReference type="CDD" id="cd01900">
    <property type="entry name" value="YchF"/>
    <property type="match status" value="1"/>
</dbReference>
<dbReference type="FunFam" id="3.10.20.30:FF:000001">
    <property type="entry name" value="Ribosome-binding ATPase YchF"/>
    <property type="match status" value="1"/>
</dbReference>
<dbReference type="Gene3D" id="3.40.50.300">
    <property type="entry name" value="P-loop containing nucleotide triphosphate hydrolases"/>
    <property type="match status" value="1"/>
</dbReference>
<comment type="caution">
    <text evidence="10">The sequence shown here is derived from an EMBL/GenBank/DDBJ whole genome shotgun (WGS) entry which is preliminary data.</text>
</comment>
<dbReference type="GO" id="GO:0016887">
    <property type="term" value="F:ATP hydrolysis activity"/>
    <property type="evidence" value="ECO:0007669"/>
    <property type="project" value="UniProtKB-UniRule"/>
</dbReference>
<dbReference type="PANTHER" id="PTHR23305">
    <property type="entry name" value="OBG GTPASE FAMILY"/>
    <property type="match status" value="1"/>
</dbReference>
<reference evidence="10 11" key="1">
    <citation type="journal article" date="2016" name="Nat. Commun.">
        <title>Thousands of microbial genomes shed light on interconnected biogeochemical processes in an aquifer system.</title>
        <authorList>
            <person name="Anantharaman K."/>
            <person name="Brown C.T."/>
            <person name="Hug L.A."/>
            <person name="Sharon I."/>
            <person name="Castelle C.J."/>
            <person name="Probst A.J."/>
            <person name="Thomas B.C."/>
            <person name="Singh A."/>
            <person name="Wilkins M.J."/>
            <person name="Karaoz U."/>
            <person name="Brodie E.L."/>
            <person name="Williams K.H."/>
            <person name="Hubbard S.S."/>
            <person name="Banfield J.F."/>
        </authorList>
    </citation>
    <scope>NUCLEOTIDE SEQUENCE [LARGE SCALE GENOMIC DNA]</scope>
</reference>
<evidence type="ECO:0000256" key="2">
    <source>
        <dbReference type="ARBA" id="ARBA00022723"/>
    </source>
</evidence>
<comment type="function">
    <text evidence="6">ATPase that binds to both the 70S ribosome and the 50S ribosomal subunit in a nucleotide-independent manner.</text>
</comment>
<keyword evidence="4 6" id="KW-0067">ATP-binding</keyword>
<dbReference type="PROSITE" id="PS51880">
    <property type="entry name" value="TGS"/>
    <property type="match status" value="1"/>
</dbReference>
<dbReference type="GO" id="GO:0005737">
    <property type="term" value="C:cytoplasm"/>
    <property type="evidence" value="ECO:0007669"/>
    <property type="project" value="TreeGrafter"/>
</dbReference>
<name>A0A1G2QYH9_9BACT</name>
<feature type="binding site" evidence="6">
    <location>
        <begin position="12"/>
        <end position="17"/>
    </location>
    <ligand>
        <name>ATP</name>
        <dbReference type="ChEBI" id="CHEBI:30616"/>
    </ligand>
</feature>
<protein>
    <recommendedName>
        <fullName evidence="6">Ribosome-binding ATPase YchF</fullName>
    </recommendedName>
</protein>
<keyword evidence="5" id="KW-0460">Magnesium</keyword>
<dbReference type="InterPro" id="IPR006073">
    <property type="entry name" value="GTP-bd"/>
</dbReference>
<dbReference type="InterPro" id="IPR013029">
    <property type="entry name" value="YchF_C"/>
</dbReference>
<evidence type="ECO:0000256" key="4">
    <source>
        <dbReference type="ARBA" id="ARBA00022840"/>
    </source>
</evidence>
<dbReference type="InterPro" id="IPR004095">
    <property type="entry name" value="TGS"/>
</dbReference>
<dbReference type="Gene3D" id="3.10.20.30">
    <property type="match status" value="1"/>
</dbReference>
<evidence type="ECO:0000259" key="8">
    <source>
        <dbReference type="PROSITE" id="PS51710"/>
    </source>
</evidence>
<dbReference type="InterPro" id="IPR004396">
    <property type="entry name" value="ATPase_YchF/OLA1"/>
</dbReference>
<dbReference type="GO" id="GO:0046872">
    <property type="term" value="F:metal ion binding"/>
    <property type="evidence" value="ECO:0007669"/>
    <property type="project" value="UniProtKB-KW"/>
</dbReference>
<dbReference type="InterPro" id="IPR012675">
    <property type="entry name" value="Beta-grasp_dom_sf"/>
</dbReference>
<dbReference type="PIRSF" id="PIRSF006641">
    <property type="entry name" value="CHP00092"/>
    <property type="match status" value="1"/>
</dbReference>
<evidence type="ECO:0000256" key="1">
    <source>
        <dbReference type="ARBA" id="ARBA00001946"/>
    </source>
</evidence>
<dbReference type="Pfam" id="PF06071">
    <property type="entry name" value="YchF-GTPase_C"/>
    <property type="match status" value="1"/>
</dbReference>
<organism evidence="10 11">
    <name type="scientific">Candidatus Wildermuthbacteria bacterium RIFCSPHIGHO2_01_FULL_48_27b</name>
    <dbReference type="NCBI Taxonomy" id="1802447"/>
    <lineage>
        <taxon>Bacteria</taxon>
        <taxon>Candidatus Wildermuthiibacteriota</taxon>
    </lineage>
</organism>
<dbReference type="AlphaFoldDB" id="A0A1G2QYH9"/>
<evidence type="ECO:0000256" key="5">
    <source>
        <dbReference type="ARBA" id="ARBA00022842"/>
    </source>
</evidence>
<dbReference type="InterPro" id="IPR023192">
    <property type="entry name" value="TGS-like_dom_sf"/>
</dbReference>
<dbReference type="InterPro" id="IPR027417">
    <property type="entry name" value="P-loop_NTPase"/>
</dbReference>
<feature type="coiled-coil region" evidence="7">
    <location>
        <begin position="130"/>
        <end position="157"/>
    </location>
</feature>
<dbReference type="Gene3D" id="1.10.150.300">
    <property type="entry name" value="TGS-like domain"/>
    <property type="match status" value="1"/>
</dbReference>
<dbReference type="GO" id="GO:0005524">
    <property type="term" value="F:ATP binding"/>
    <property type="evidence" value="ECO:0007669"/>
    <property type="project" value="UniProtKB-UniRule"/>
</dbReference>
<evidence type="ECO:0000256" key="7">
    <source>
        <dbReference type="SAM" id="Coils"/>
    </source>
</evidence>
<dbReference type="PANTHER" id="PTHR23305:SF18">
    <property type="entry name" value="OBG-TYPE G DOMAIN-CONTAINING PROTEIN"/>
    <property type="match status" value="1"/>
</dbReference>
<sequence length="354" mass="38870">MSLSVGIVGLPNVGKSTLFQALTKKKVDIANYPFCTIEPNVGIVKVPDERLQKLADFFESKKVIPTIIEFVDIAGLVRGANKGEGLGNQFLANIREVDAICQVVRCFENANISHVDETIDPLRDMETVQTELILKDLETLQRRLASVEKEARAQNKEVMLRQTVLQGLLRSMNQGIPALQFVKENPDSAETVNELFLLSAKPTIYLFNADTEKEAAGAIAYAKKLGAPYAVMNIKEEEEKVGLSRAELQELGLSQARLPELITKAYEALGLITFFTTGPDETRAWTVRKGAKAPDAGGAIHSDFKEKFIRAAVIQWDTLLKAGGTPEAMAQGLIRTEGKDYAVKDGDVIEIKHG</sequence>
<dbReference type="PROSITE" id="PS51710">
    <property type="entry name" value="G_OBG"/>
    <property type="match status" value="1"/>
</dbReference>
<evidence type="ECO:0000256" key="3">
    <source>
        <dbReference type="ARBA" id="ARBA00022741"/>
    </source>
</evidence>
<proteinExistence type="inferred from homology"/>
<dbReference type="SUPFAM" id="SSF52540">
    <property type="entry name" value="P-loop containing nucleoside triphosphate hydrolases"/>
    <property type="match status" value="1"/>
</dbReference>
<keyword evidence="7" id="KW-0175">Coiled coil</keyword>
<dbReference type="Pfam" id="PF01926">
    <property type="entry name" value="MMR_HSR1"/>
    <property type="match status" value="1"/>
</dbReference>
<dbReference type="FunFam" id="1.10.150.300:FF:000001">
    <property type="entry name" value="Ribosome-binding ATPase YchF"/>
    <property type="match status" value="1"/>
</dbReference>
<feature type="domain" description="OBG-type G" evidence="8">
    <location>
        <begin position="3"/>
        <end position="252"/>
    </location>
</feature>
<accession>A0A1G2QYH9</accession>
<dbReference type="GO" id="GO:0005525">
    <property type="term" value="F:GTP binding"/>
    <property type="evidence" value="ECO:0007669"/>
    <property type="project" value="InterPro"/>
</dbReference>
<keyword evidence="2" id="KW-0479">Metal-binding</keyword>